<dbReference type="Gene3D" id="3.30.70.20">
    <property type="match status" value="1"/>
</dbReference>
<keyword evidence="6 12" id="KW-0560">Oxidoreductase</keyword>
<dbReference type="PROSITE" id="PS51379">
    <property type="entry name" value="4FE4S_FER_2"/>
    <property type="match status" value="2"/>
</dbReference>
<dbReference type="GO" id="GO:0051539">
    <property type="term" value="F:4 iron, 4 sulfur cluster binding"/>
    <property type="evidence" value="ECO:0007669"/>
    <property type="project" value="UniProtKB-KW"/>
</dbReference>
<dbReference type="InterPro" id="IPR040074">
    <property type="entry name" value="BssD/PflA/YjjW"/>
</dbReference>
<dbReference type="SFLD" id="SFLDF00392">
    <property type="entry name" value="YjjI_activase"/>
    <property type="match status" value="1"/>
</dbReference>
<accession>A0A140L2Q3</accession>
<dbReference type="InterPro" id="IPR017896">
    <property type="entry name" value="4Fe4S_Fe-S-bd"/>
</dbReference>
<dbReference type="CDD" id="cd01335">
    <property type="entry name" value="Radical_SAM"/>
    <property type="match status" value="1"/>
</dbReference>
<evidence type="ECO:0000256" key="3">
    <source>
        <dbReference type="ARBA" id="ARBA00022485"/>
    </source>
</evidence>
<dbReference type="PROSITE" id="PS01087">
    <property type="entry name" value="RADICAL_ACTIVATING"/>
    <property type="match status" value="1"/>
</dbReference>
<evidence type="ECO:0000259" key="10">
    <source>
        <dbReference type="PROSITE" id="PS51379"/>
    </source>
</evidence>
<feature type="domain" description="4Fe-4S ferredoxin-type" evidence="10">
    <location>
        <begin position="67"/>
        <end position="95"/>
    </location>
</feature>
<dbReference type="STRING" id="520762.AN619_21690"/>
<evidence type="ECO:0000256" key="9">
    <source>
        <dbReference type="ARBA" id="ARBA00047365"/>
    </source>
</evidence>
<proteinExistence type="inferred from homology"/>
<dbReference type="Proteomes" id="UP000070456">
    <property type="component" value="Unassembled WGS sequence"/>
</dbReference>
<comment type="similarity">
    <text evidence="2">Belongs to the organic radical-activating enzymes family.</text>
</comment>
<keyword evidence="7" id="KW-0408">Iron</keyword>
<evidence type="ECO:0000313" key="12">
    <source>
        <dbReference type="EMBL" id="KXG74828.1"/>
    </source>
</evidence>
<evidence type="ECO:0000256" key="1">
    <source>
        <dbReference type="ARBA" id="ARBA00001966"/>
    </source>
</evidence>
<dbReference type="GO" id="GO:0046872">
    <property type="term" value="F:metal ion binding"/>
    <property type="evidence" value="ECO:0007669"/>
    <property type="project" value="UniProtKB-KW"/>
</dbReference>
<dbReference type="InterPro" id="IPR034457">
    <property type="entry name" value="Organic_radical-activating"/>
</dbReference>
<dbReference type="InterPro" id="IPR012839">
    <property type="entry name" value="Organic_radical_activase"/>
</dbReference>
<organism evidence="12 13">
    <name type="scientific">Thermotalea metallivorans</name>
    <dbReference type="NCBI Taxonomy" id="520762"/>
    <lineage>
        <taxon>Bacteria</taxon>
        <taxon>Bacillati</taxon>
        <taxon>Bacillota</taxon>
        <taxon>Clostridia</taxon>
        <taxon>Peptostreptococcales</taxon>
        <taxon>Thermotaleaceae</taxon>
        <taxon>Thermotalea</taxon>
    </lineage>
</organism>
<keyword evidence="3" id="KW-0004">4Fe-4S</keyword>
<dbReference type="EC" id="1.97.1.-" evidence="12"/>
<feature type="domain" description="4Fe-4S ferredoxin-type" evidence="10">
    <location>
        <begin position="38"/>
        <end position="66"/>
    </location>
</feature>
<comment type="cofactor">
    <cofactor evidence="1">
        <name>[4Fe-4S] cluster</name>
        <dbReference type="ChEBI" id="CHEBI:49883"/>
    </cofactor>
</comment>
<evidence type="ECO:0000256" key="5">
    <source>
        <dbReference type="ARBA" id="ARBA00022723"/>
    </source>
</evidence>
<dbReference type="SFLD" id="SFLDS00029">
    <property type="entry name" value="Radical_SAM"/>
    <property type="match status" value="1"/>
</dbReference>
<reference evidence="12 13" key="1">
    <citation type="submission" date="2015-12" db="EMBL/GenBank/DDBJ databases">
        <title>Draft genome sequence of the thermoanaerobe Thermotalea metallivorans, an isolate from the runoff channel of the Great Artesian Basin, Australia.</title>
        <authorList>
            <person name="Patel B.K."/>
        </authorList>
    </citation>
    <scope>NUCLEOTIDE SEQUENCE [LARGE SCALE GENOMIC DNA]</scope>
    <source>
        <strain evidence="12 13">B2-1</strain>
    </source>
</reference>
<dbReference type="SFLD" id="SFLDG01066">
    <property type="entry name" value="organic_radical-activating_enz"/>
    <property type="match status" value="1"/>
</dbReference>
<keyword evidence="4" id="KW-0949">S-adenosyl-L-methionine</keyword>
<evidence type="ECO:0000256" key="8">
    <source>
        <dbReference type="ARBA" id="ARBA00023014"/>
    </source>
</evidence>
<dbReference type="Pfam" id="PF04055">
    <property type="entry name" value="Radical_SAM"/>
    <property type="match status" value="1"/>
</dbReference>
<evidence type="ECO:0000259" key="11">
    <source>
        <dbReference type="PROSITE" id="PS51918"/>
    </source>
</evidence>
<feature type="domain" description="Radical SAM core" evidence="11">
    <location>
        <begin position="16"/>
        <end position="274"/>
    </location>
</feature>
<dbReference type="SUPFAM" id="SSF54862">
    <property type="entry name" value="4Fe-4S ferredoxins"/>
    <property type="match status" value="1"/>
</dbReference>
<dbReference type="PROSITE" id="PS51918">
    <property type="entry name" value="RADICAL_SAM"/>
    <property type="match status" value="1"/>
</dbReference>
<keyword evidence="5" id="KW-0479">Metal-binding</keyword>
<dbReference type="PROSITE" id="PS00198">
    <property type="entry name" value="4FE4S_FER_1"/>
    <property type="match status" value="2"/>
</dbReference>
<dbReference type="PATRIC" id="fig|520762.4.peg.2397"/>
<evidence type="ECO:0000256" key="2">
    <source>
        <dbReference type="ARBA" id="ARBA00009777"/>
    </source>
</evidence>
<dbReference type="InterPro" id="IPR023912">
    <property type="entry name" value="YjjW_bact"/>
</dbReference>
<evidence type="ECO:0000256" key="6">
    <source>
        <dbReference type="ARBA" id="ARBA00023002"/>
    </source>
</evidence>
<evidence type="ECO:0000256" key="4">
    <source>
        <dbReference type="ARBA" id="ARBA00022691"/>
    </source>
</evidence>
<comment type="caution">
    <text evidence="12">The sequence shown here is derived from an EMBL/GenBank/DDBJ whole genome shotgun (WGS) entry which is preliminary data.</text>
</comment>
<comment type="catalytic activity">
    <reaction evidence="9">
        <text>glycyl-[protein] + reduced [flavodoxin] + S-adenosyl-L-methionine = glycin-2-yl radical-[protein] + semiquinone [flavodoxin] + 5'-deoxyadenosine + L-methionine + H(+)</text>
        <dbReference type="Rhea" id="RHEA:61976"/>
        <dbReference type="Rhea" id="RHEA-COMP:10622"/>
        <dbReference type="Rhea" id="RHEA-COMP:14480"/>
        <dbReference type="Rhea" id="RHEA-COMP:15993"/>
        <dbReference type="Rhea" id="RHEA-COMP:15994"/>
        <dbReference type="ChEBI" id="CHEBI:15378"/>
        <dbReference type="ChEBI" id="CHEBI:17319"/>
        <dbReference type="ChEBI" id="CHEBI:29947"/>
        <dbReference type="ChEBI" id="CHEBI:32722"/>
        <dbReference type="ChEBI" id="CHEBI:57618"/>
        <dbReference type="ChEBI" id="CHEBI:57844"/>
        <dbReference type="ChEBI" id="CHEBI:59789"/>
        <dbReference type="ChEBI" id="CHEBI:140311"/>
    </reaction>
</comment>
<dbReference type="InterPro" id="IPR007197">
    <property type="entry name" value="rSAM"/>
</dbReference>
<dbReference type="PANTHER" id="PTHR30352">
    <property type="entry name" value="PYRUVATE FORMATE-LYASE-ACTIVATING ENZYME"/>
    <property type="match status" value="1"/>
</dbReference>
<dbReference type="Gene3D" id="3.20.20.70">
    <property type="entry name" value="Aldolase class I"/>
    <property type="match status" value="1"/>
</dbReference>
<dbReference type="SFLD" id="SFLDG01118">
    <property type="entry name" value="activating_enzymes__group_2"/>
    <property type="match status" value="1"/>
</dbReference>
<dbReference type="EMBL" id="LOEE01000046">
    <property type="protein sequence ID" value="KXG74828.1"/>
    <property type="molecule type" value="Genomic_DNA"/>
</dbReference>
<dbReference type="NCBIfam" id="TIGR04041">
    <property type="entry name" value="activase_YjjW"/>
    <property type="match status" value="1"/>
</dbReference>
<evidence type="ECO:0000256" key="7">
    <source>
        <dbReference type="ARBA" id="ARBA00023004"/>
    </source>
</evidence>
<dbReference type="GO" id="GO:0016491">
    <property type="term" value="F:oxidoreductase activity"/>
    <property type="evidence" value="ECO:0007669"/>
    <property type="project" value="UniProtKB-KW"/>
</dbReference>
<dbReference type="InterPro" id="IPR001989">
    <property type="entry name" value="Radical_activat_CS"/>
</dbReference>
<sequence length="279" mass="31615">MMLKGYVHKILPFSAVDGPGNRTVIFLQGCNFDCIYCHNPETIRRCSHCGECIKACPYAALGLERGKILWKQDLCRDCDGCIRACPYDSSPKVQTMDVEEIMDHIRKVGGFISGVTLSGGECTLQAAFVIEIFKRVREMGLTAFLDTNGFVPLQQMKEMALTMDMAMVDLKSYDGEEHRMLTGKGNEPVIENIRYLAEIHKLYEIRTVIVPELLDNRKNVDKISRLIATLDPNIRYKLIWFRSVGVREGAKIWKEPTEELMKELVAIAEKNGCKNVVMV</sequence>
<keyword evidence="13" id="KW-1185">Reference proteome</keyword>
<dbReference type="PIRSF" id="PIRSF000371">
    <property type="entry name" value="PFL_act_enz"/>
    <property type="match status" value="1"/>
</dbReference>
<protein>
    <submittedName>
        <fullName evidence="12">4-hydroxyphenylacetate decarboxylase activating enzyme</fullName>
        <ecNumber evidence="12">1.97.1.-</ecNumber>
    </submittedName>
</protein>
<dbReference type="PANTHER" id="PTHR30352:SF13">
    <property type="entry name" value="GLYCYL-RADICAL ENZYME ACTIVATING ENZYME YJJW-RELATED"/>
    <property type="match status" value="1"/>
</dbReference>
<keyword evidence="8" id="KW-0411">Iron-sulfur</keyword>
<gene>
    <name evidence="12" type="primary">csdA</name>
    <name evidence="12" type="ORF">AN619_21690</name>
</gene>
<dbReference type="NCBIfam" id="TIGR02494">
    <property type="entry name" value="PFLE_PFLC"/>
    <property type="match status" value="1"/>
</dbReference>
<dbReference type="InterPro" id="IPR058240">
    <property type="entry name" value="rSAM_sf"/>
</dbReference>
<dbReference type="InterPro" id="IPR017900">
    <property type="entry name" value="4Fe4S_Fe_S_CS"/>
</dbReference>
<name>A0A140L2Q3_9FIRM</name>
<evidence type="ECO:0000313" key="13">
    <source>
        <dbReference type="Proteomes" id="UP000070456"/>
    </source>
</evidence>
<dbReference type="AlphaFoldDB" id="A0A140L2Q3"/>
<dbReference type="InterPro" id="IPR013785">
    <property type="entry name" value="Aldolase_TIM"/>
</dbReference>
<dbReference type="SUPFAM" id="SSF102114">
    <property type="entry name" value="Radical SAM enzymes"/>
    <property type="match status" value="1"/>
</dbReference>